<feature type="signal peptide" evidence="3">
    <location>
        <begin position="1"/>
        <end position="21"/>
    </location>
</feature>
<dbReference type="NCBIfam" id="TIGR00666">
    <property type="entry name" value="PBP4"/>
    <property type="match status" value="1"/>
</dbReference>
<evidence type="ECO:0000256" key="1">
    <source>
        <dbReference type="ARBA" id="ARBA00006096"/>
    </source>
</evidence>
<dbReference type="InterPro" id="IPR012338">
    <property type="entry name" value="Beta-lactam/transpept-like"/>
</dbReference>
<dbReference type="Pfam" id="PF02113">
    <property type="entry name" value="Peptidase_S13"/>
    <property type="match status" value="1"/>
</dbReference>
<dbReference type="EMBL" id="JADPMR010000001">
    <property type="protein sequence ID" value="MBF8999249.1"/>
    <property type="molecule type" value="Genomic_DNA"/>
</dbReference>
<feature type="chain" id="PRO_5045715909" evidence="3">
    <location>
        <begin position="22"/>
        <end position="468"/>
    </location>
</feature>
<keyword evidence="5" id="KW-1185">Reference proteome</keyword>
<dbReference type="GO" id="GO:0009002">
    <property type="term" value="F:serine-type D-Ala-D-Ala carboxypeptidase activity"/>
    <property type="evidence" value="ECO:0007669"/>
    <property type="project" value="UniProtKB-EC"/>
</dbReference>
<comment type="caution">
    <text evidence="4">The sequence shown here is derived from an EMBL/GenBank/DDBJ whole genome shotgun (WGS) entry which is preliminary data.</text>
</comment>
<evidence type="ECO:0000256" key="3">
    <source>
        <dbReference type="SAM" id="SignalP"/>
    </source>
</evidence>
<dbReference type="PANTHER" id="PTHR30023">
    <property type="entry name" value="D-ALANYL-D-ALANINE CARBOXYPEPTIDASE"/>
    <property type="match status" value="1"/>
</dbReference>
<dbReference type="PANTHER" id="PTHR30023:SF0">
    <property type="entry name" value="PENICILLIN-SENSITIVE CARBOXYPEPTIDASE A"/>
    <property type="match status" value="1"/>
</dbReference>
<organism evidence="4 5">
    <name type="scientific">Vibrio nitrifigilis</name>
    <dbReference type="NCBI Taxonomy" id="2789781"/>
    <lineage>
        <taxon>Bacteria</taxon>
        <taxon>Pseudomonadati</taxon>
        <taxon>Pseudomonadota</taxon>
        <taxon>Gammaproteobacteria</taxon>
        <taxon>Vibrionales</taxon>
        <taxon>Vibrionaceae</taxon>
        <taxon>Vibrio</taxon>
    </lineage>
</organism>
<dbReference type="InterPro" id="IPR000667">
    <property type="entry name" value="Peptidase_S13"/>
</dbReference>
<dbReference type="EC" id="3.4.21.-" evidence="4"/>
<dbReference type="SUPFAM" id="SSF56601">
    <property type="entry name" value="beta-lactamase/transpeptidase-like"/>
    <property type="match status" value="1"/>
</dbReference>
<comment type="similarity">
    <text evidence="1">Belongs to the peptidase S13 family.</text>
</comment>
<proteinExistence type="inferred from homology"/>
<dbReference type="EC" id="3.4.16.4" evidence="4"/>
<gene>
    <name evidence="4" type="primary">dacB</name>
    <name evidence="4" type="ORF">I1A42_01450</name>
</gene>
<accession>A0ABS0GA25</accession>
<keyword evidence="3" id="KW-0732">Signal</keyword>
<name>A0ABS0GA25_9VIBR</name>
<dbReference type="Gene3D" id="3.40.710.10">
    <property type="entry name" value="DD-peptidase/beta-lactamase superfamily"/>
    <property type="match status" value="2"/>
</dbReference>
<dbReference type="Proteomes" id="UP000597206">
    <property type="component" value="Unassembled WGS sequence"/>
</dbReference>
<reference evidence="4 5" key="1">
    <citation type="submission" date="2020-11" db="EMBL/GenBank/DDBJ databases">
        <title>Vibrio nitrifigilis sp. nov., a marine nitrogen-fixing bacterium isolated from the lagoon sediment of an islet inside an atoll.</title>
        <authorList>
            <person name="Wang L.-T."/>
            <person name="Shieh W.Y."/>
        </authorList>
    </citation>
    <scope>NUCLEOTIDE SEQUENCE [LARGE SCALE GENOMIC DNA]</scope>
    <source>
        <strain evidence="4 5">NFV-1</strain>
    </source>
</reference>
<evidence type="ECO:0000256" key="2">
    <source>
        <dbReference type="ARBA" id="ARBA00022801"/>
    </source>
</evidence>
<dbReference type="Gene3D" id="3.50.80.20">
    <property type="entry name" value="D-Ala-D-Ala carboxypeptidase C, peptidase S13"/>
    <property type="match status" value="1"/>
</dbReference>
<evidence type="ECO:0000313" key="4">
    <source>
        <dbReference type="EMBL" id="MBF8999249.1"/>
    </source>
</evidence>
<keyword evidence="2 4" id="KW-0378">Hydrolase</keyword>
<protein>
    <submittedName>
        <fullName evidence="4">Serine-type D-Ala-D-Ala carboxypeptidase</fullName>
        <ecNumber evidence="4">3.4.16.4</ecNumber>
        <ecNumber evidence="4">3.4.21.-</ecNumber>
    </submittedName>
</protein>
<keyword evidence="4" id="KW-0645">Protease</keyword>
<dbReference type="PRINTS" id="PR00922">
    <property type="entry name" value="DADACBPTASE3"/>
</dbReference>
<sequence>MRCLPLCGLIFSLFISQYVVAQPLNTDQLTPHARYAFQVQNITSGETLFAQRNGDYFPPASTQKIFTALAARLELGEHFVFTTQLLKHRQDYVIRFSGDPTLNTVDLKQLLSHLKQSGIRTIRGDIWLDNSIFTGFEKAVGWPWDSLGVCYSAPSSAINLDHNCIPAALYTEKNGKTRLHIPPQYPIHVFNNAVAVSADEQQQQHCDLDLTATATNQYQLSGCLVTRTSPMPLKFAVQDTSRYTKRIIYKLLNQLGIELKGTIHIGKAPFKKRQILAEHQSAPLSELLSIMLKRSDNLIADTLTKTLGHRLFTQPGSYRNGVQAIQTIINQHTGISFADEQMVDGSGLSRDNRVNIATMQAVLRYIALHDASLHLIEKLPVAGVSGTLKYRRSMLVPSVKGKLAAKSGSLYGTYNMVGFVLNKQGKPTRSFVQYVTDYFPTDENDKEEPLKDSPLNQIEEQYYQQLLK</sequence>
<keyword evidence="4" id="KW-0121">Carboxypeptidase</keyword>
<evidence type="ECO:0000313" key="5">
    <source>
        <dbReference type="Proteomes" id="UP000597206"/>
    </source>
</evidence>
<dbReference type="NCBIfam" id="NF008322">
    <property type="entry name" value="PRK11113.1"/>
    <property type="match status" value="1"/>
</dbReference>
<dbReference type="RefSeq" id="WP_196122441.1">
    <property type="nucleotide sequence ID" value="NZ_JADPMR010000001.1"/>
</dbReference>